<gene>
    <name evidence="6" type="ORF">GCM10008983_25850</name>
</gene>
<reference evidence="6 7" key="1">
    <citation type="journal article" date="2019" name="Int. J. Syst. Evol. Microbiol.">
        <title>The Global Catalogue of Microorganisms (GCM) 10K type strain sequencing project: providing services to taxonomists for standard genome sequencing and annotation.</title>
        <authorList>
            <consortium name="The Broad Institute Genomics Platform"/>
            <consortium name="The Broad Institute Genome Sequencing Center for Infectious Disease"/>
            <person name="Wu L."/>
            <person name="Ma J."/>
        </authorList>
    </citation>
    <scope>NUCLEOTIDE SEQUENCE [LARGE SCALE GENOMIC DNA]</scope>
    <source>
        <strain evidence="6 7">JCM 12149</strain>
    </source>
</reference>
<evidence type="ECO:0000313" key="7">
    <source>
        <dbReference type="Proteomes" id="UP001501459"/>
    </source>
</evidence>
<dbReference type="Pfam" id="PF03466">
    <property type="entry name" value="LysR_substrate"/>
    <property type="match status" value="1"/>
</dbReference>
<dbReference type="PANTHER" id="PTHR30419">
    <property type="entry name" value="HTH-TYPE TRANSCRIPTIONAL REGULATOR YBHD"/>
    <property type="match status" value="1"/>
</dbReference>
<dbReference type="SUPFAM" id="SSF46785">
    <property type="entry name" value="Winged helix' DNA-binding domain"/>
    <property type="match status" value="1"/>
</dbReference>
<keyword evidence="4" id="KW-0804">Transcription</keyword>
<proteinExistence type="inferred from homology"/>
<dbReference type="Pfam" id="PF00126">
    <property type="entry name" value="HTH_1"/>
    <property type="match status" value="1"/>
</dbReference>
<feature type="domain" description="HTH lysR-type" evidence="5">
    <location>
        <begin position="1"/>
        <end position="58"/>
    </location>
</feature>
<protein>
    <submittedName>
        <fullName evidence="6">LysR substrate-binding domain-containing protein</fullName>
    </submittedName>
</protein>
<dbReference type="InterPro" id="IPR050950">
    <property type="entry name" value="HTH-type_LysR_regulators"/>
</dbReference>
<evidence type="ECO:0000256" key="1">
    <source>
        <dbReference type="ARBA" id="ARBA00009437"/>
    </source>
</evidence>
<evidence type="ECO:0000313" key="6">
    <source>
        <dbReference type="EMBL" id="GAA0446783.1"/>
    </source>
</evidence>
<name>A0ABN0ZGE1_9BACI</name>
<dbReference type="RefSeq" id="WP_343753887.1">
    <property type="nucleotide sequence ID" value="NZ_BAAADM010000055.1"/>
</dbReference>
<dbReference type="Gene3D" id="3.40.190.290">
    <property type="match status" value="1"/>
</dbReference>
<dbReference type="EMBL" id="BAAADM010000055">
    <property type="protein sequence ID" value="GAA0446783.1"/>
    <property type="molecule type" value="Genomic_DNA"/>
</dbReference>
<evidence type="ECO:0000256" key="4">
    <source>
        <dbReference type="ARBA" id="ARBA00023163"/>
    </source>
</evidence>
<evidence type="ECO:0000259" key="5">
    <source>
        <dbReference type="PROSITE" id="PS50931"/>
    </source>
</evidence>
<dbReference type="CDD" id="cd05466">
    <property type="entry name" value="PBP2_LTTR_substrate"/>
    <property type="match status" value="1"/>
</dbReference>
<organism evidence="6 7">
    <name type="scientific">Lentibacillus halophilus</name>
    <dbReference type="NCBI Taxonomy" id="295065"/>
    <lineage>
        <taxon>Bacteria</taxon>
        <taxon>Bacillati</taxon>
        <taxon>Bacillota</taxon>
        <taxon>Bacilli</taxon>
        <taxon>Bacillales</taxon>
        <taxon>Bacillaceae</taxon>
        <taxon>Lentibacillus</taxon>
    </lineage>
</organism>
<dbReference type="InterPro" id="IPR036390">
    <property type="entry name" value="WH_DNA-bd_sf"/>
</dbReference>
<comment type="similarity">
    <text evidence="1">Belongs to the LysR transcriptional regulatory family.</text>
</comment>
<evidence type="ECO:0000256" key="2">
    <source>
        <dbReference type="ARBA" id="ARBA00023015"/>
    </source>
</evidence>
<keyword evidence="7" id="KW-1185">Reference proteome</keyword>
<comment type="caution">
    <text evidence="6">The sequence shown here is derived from an EMBL/GenBank/DDBJ whole genome shotgun (WGS) entry which is preliminary data.</text>
</comment>
<dbReference type="PRINTS" id="PR00039">
    <property type="entry name" value="HTHLYSR"/>
</dbReference>
<dbReference type="Proteomes" id="UP001501459">
    <property type="component" value="Unassembled WGS sequence"/>
</dbReference>
<dbReference type="SUPFAM" id="SSF53850">
    <property type="entry name" value="Periplasmic binding protein-like II"/>
    <property type="match status" value="1"/>
</dbReference>
<dbReference type="PROSITE" id="PS50931">
    <property type="entry name" value="HTH_LYSR"/>
    <property type="match status" value="1"/>
</dbReference>
<sequence>MELRQLEYFMAVSNELHFSRAADKLNISQPTLSQQIKILEGEVGVPLFDRIGKKIALTEAGEILLHYGERVFYEIEQAQAALRDLNGLQTGKLAVGSLLTCVSYLLPSAIATFKQLYPNVELSVYGWKARDIKTGLFENHLDLGISFLPTDEDGLTSIPLYTEDLSLAVPVDHMLAANTEVDLETLNHYPIVLFPPDYYLRQLIDKYSSEIGMTLKPTLEVTTLDSLVQMVSEGIGATILPSSYLDQLTHARITNVRLVNPTVEQQIGFLYREDKFMCMTTRAFIQQVTQISETFKTIK</sequence>
<dbReference type="Gene3D" id="1.10.10.10">
    <property type="entry name" value="Winged helix-like DNA-binding domain superfamily/Winged helix DNA-binding domain"/>
    <property type="match status" value="1"/>
</dbReference>
<accession>A0ABN0ZGE1</accession>
<keyword evidence="3" id="KW-0238">DNA-binding</keyword>
<dbReference type="InterPro" id="IPR000847">
    <property type="entry name" value="LysR_HTH_N"/>
</dbReference>
<dbReference type="InterPro" id="IPR036388">
    <property type="entry name" value="WH-like_DNA-bd_sf"/>
</dbReference>
<dbReference type="InterPro" id="IPR005119">
    <property type="entry name" value="LysR_subst-bd"/>
</dbReference>
<evidence type="ECO:0000256" key="3">
    <source>
        <dbReference type="ARBA" id="ARBA00023125"/>
    </source>
</evidence>
<keyword evidence="2" id="KW-0805">Transcription regulation</keyword>